<dbReference type="InterPro" id="IPR029058">
    <property type="entry name" value="AB_hydrolase_fold"/>
</dbReference>
<organism evidence="4 5">
    <name type="scientific">Crotalaria pallida</name>
    <name type="common">Smooth rattlebox</name>
    <name type="synonym">Crotalaria striata</name>
    <dbReference type="NCBI Taxonomy" id="3830"/>
    <lineage>
        <taxon>Eukaryota</taxon>
        <taxon>Viridiplantae</taxon>
        <taxon>Streptophyta</taxon>
        <taxon>Embryophyta</taxon>
        <taxon>Tracheophyta</taxon>
        <taxon>Spermatophyta</taxon>
        <taxon>Magnoliopsida</taxon>
        <taxon>eudicotyledons</taxon>
        <taxon>Gunneridae</taxon>
        <taxon>Pentapetalae</taxon>
        <taxon>rosids</taxon>
        <taxon>fabids</taxon>
        <taxon>Fabales</taxon>
        <taxon>Fabaceae</taxon>
        <taxon>Papilionoideae</taxon>
        <taxon>50 kb inversion clade</taxon>
        <taxon>genistoids sensu lato</taxon>
        <taxon>core genistoids</taxon>
        <taxon>Crotalarieae</taxon>
        <taxon>Crotalaria</taxon>
    </lineage>
</organism>
<comment type="caution">
    <text evidence="4">The sequence shown here is derived from an EMBL/GenBank/DDBJ whole genome shotgun (WGS) entry which is preliminary data.</text>
</comment>
<dbReference type="SUPFAM" id="SSF53474">
    <property type="entry name" value="alpha/beta-Hydrolases"/>
    <property type="match status" value="1"/>
</dbReference>
<dbReference type="AlphaFoldDB" id="A0AAN9HXZ8"/>
<evidence type="ECO:0000256" key="2">
    <source>
        <dbReference type="SAM" id="MobiDB-lite"/>
    </source>
</evidence>
<keyword evidence="5" id="KW-1185">Reference proteome</keyword>
<reference evidence="4 5" key="1">
    <citation type="submission" date="2024-01" db="EMBL/GenBank/DDBJ databases">
        <title>The genomes of 5 underutilized Papilionoideae crops provide insights into root nodulation and disease resistanc.</title>
        <authorList>
            <person name="Yuan L."/>
        </authorList>
    </citation>
    <scope>NUCLEOTIDE SEQUENCE [LARGE SCALE GENOMIC DNA]</scope>
    <source>
        <strain evidence="4">ZHUSHIDOU_FW_LH</strain>
        <tissue evidence="4">Leaf</tissue>
    </source>
</reference>
<name>A0AAN9HXZ8_CROPI</name>
<dbReference type="PANTHER" id="PTHR23024">
    <property type="entry name" value="ARYLACETAMIDE DEACETYLASE"/>
    <property type="match status" value="1"/>
</dbReference>
<accession>A0AAN9HXZ8</accession>
<sequence length="317" mass="35790">MSKFDPYEHFGISLNPDGTLNRPYHPTTEPNPEPSPGNPTVSKDVTLDKEKKTWLRIFRPTKLPSNDNTVARLPILIHFHYGGFILRGPDDEFVHAKCSQLSSIIPAIVVAVAYRRAPEHRLPAQYHDGVDGVLWVKDQMNDPDGEQWVREYGDPSRCYLFGCGSGANIAFFTAMQVHDKDLHPLRICGVIMNQAMFGGEKRTSSELRCATDQLFPLPAVDMLWELALPKETDRDHRYCNPMIKGPHLNMVEKLKRCLVIGYGGDIFVDRQQELVTMLVKRGVQVEARFDPAGFHSIDLVDPTRAAAVINIVKEFIL</sequence>
<dbReference type="Gene3D" id="3.40.50.1820">
    <property type="entry name" value="alpha/beta hydrolase"/>
    <property type="match status" value="1"/>
</dbReference>
<evidence type="ECO:0000256" key="1">
    <source>
        <dbReference type="ARBA" id="ARBA00010515"/>
    </source>
</evidence>
<proteinExistence type="inferred from homology"/>
<dbReference type="InterPro" id="IPR013094">
    <property type="entry name" value="AB_hydrolase_3"/>
</dbReference>
<dbReference type="Pfam" id="PF07859">
    <property type="entry name" value="Abhydrolase_3"/>
    <property type="match status" value="1"/>
</dbReference>
<dbReference type="GO" id="GO:0016787">
    <property type="term" value="F:hydrolase activity"/>
    <property type="evidence" value="ECO:0007669"/>
    <property type="project" value="InterPro"/>
</dbReference>
<dbReference type="InterPro" id="IPR050466">
    <property type="entry name" value="Carboxylest/Gibb_receptor"/>
</dbReference>
<evidence type="ECO:0000313" key="5">
    <source>
        <dbReference type="Proteomes" id="UP001372338"/>
    </source>
</evidence>
<protein>
    <recommendedName>
        <fullName evidence="3">Alpha/beta hydrolase fold-3 domain-containing protein</fullName>
    </recommendedName>
</protein>
<evidence type="ECO:0000259" key="3">
    <source>
        <dbReference type="Pfam" id="PF07859"/>
    </source>
</evidence>
<feature type="domain" description="Alpha/beta hydrolase fold-3" evidence="3">
    <location>
        <begin position="76"/>
        <end position="296"/>
    </location>
</feature>
<feature type="region of interest" description="Disordered" evidence="2">
    <location>
        <begin position="12"/>
        <end position="45"/>
    </location>
</feature>
<dbReference type="EMBL" id="JAYWIO010000005">
    <property type="protein sequence ID" value="KAK7260303.1"/>
    <property type="molecule type" value="Genomic_DNA"/>
</dbReference>
<evidence type="ECO:0000313" key="4">
    <source>
        <dbReference type="EMBL" id="KAK7260303.1"/>
    </source>
</evidence>
<gene>
    <name evidence="4" type="ORF">RIF29_26244</name>
</gene>
<dbReference type="Proteomes" id="UP001372338">
    <property type="component" value="Unassembled WGS sequence"/>
</dbReference>
<comment type="similarity">
    <text evidence="1">Belongs to the 'GDXG' lipolytic enzyme family.</text>
</comment>
<dbReference type="PANTHER" id="PTHR23024:SF212">
    <property type="entry name" value="CARBOXYLESTERASE 9-RELATED"/>
    <property type="match status" value="1"/>
</dbReference>